<keyword evidence="1" id="KW-1133">Transmembrane helix</keyword>
<dbReference type="Pfam" id="PF09842">
    <property type="entry name" value="DUF2069"/>
    <property type="match status" value="1"/>
</dbReference>
<dbReference type="Proteomes" id="UP000266206">
    <property type="component" value="Unassembled WGS sequence"/>
</dbReference>
<name>A0A3A1YQ44_9BURK</name>
<feature type="transmembrane region" description="Helical" evidence="1">
    <location>
        <begin position="12"/>
        <end position="32"/>
    </location>
</feature>
<comment type="caution">
    <text evidence="2">The sequence shown here is derived from an EMBL/GenBank/DDBJ whole genome shotgun (WGS) entry which is preliminary data.</text>
</comment>
<evidence type="ECO:0000313" key="2">
    <source>
        <dbReference type="EMBL" id="RIY39616.1"/>
    </source>
</evidence>
<dbReference type="OrthoDB" id="9181360at2"/>
<organism evidence="2 3">
    <name type="scientific">Neopusillimonas maritima</name>
    <dbReference type="NCBI Taxonomy" id="2026239"/>
    <lineage>
        <taxon>Bacteria</taxon>
        <taxon>Pseudomonadati</taxon>
        <taxon>Pseudomonadota</taxon>
        <taxon>Betaproteobacteria</taxon>
        <taxon>Burkholderiales</taxon>
        <taxon>Alcaligenaceae</taxon>
        <taxon>Neopusillimonas</taxon>
    </lineage>
</organism>
<evidence type="ECO:0000313" key="3">
    <source>
        <dbReference type="Proteomes" id="UP000266206"/>
    </source>
</evidence>
<accession>A0A3A1YQ44</accession>
<gene>
    <name evidence="2" type="ORF">CJP73_13455</name>
</gene>
<protein>
    <recommendedName>
        <fullName evidence="4">DUF2069 domain-containing protein</fullName>
    </recommendedName>
</protein>
<evidence type="ECO:0008006" key="4">
    <source>
        <dbReference type="Google" id="ProtNLM"/>
    </source>
</evidence>
<sequence length="131" mass="14274">MNVQLNPYLRYTASASLIGLIALGLAWELFWAPLRPGGSLLVLKVLPLLLPLRGVLKGNVYTMQWASMLILLYFMEGVVRAYSDPNALSAMLAGVEIVLSFVFYVCALMYLRPAKKAAQAAKKAAKAKGAK</sequence>
<keyword evidence="1" id="KW-0812">Transmembrane</keyword>
<evidence type="ECO:0000256" key="1">
    <source>
        <dbReference type="SAM" id="Phobius"/>
    </source>
</evidence>
<keyword evidence="1" id="KW-0472">Membrane</keyword>
<feature type="transmembrane region" description="Helical" evidence="1">
    <location>
        <begin position="88"/>
        <end position="111"/>
    </location>
</feature>
<dbReference type="InterPro" id="IPR018643">
    <property type="entry name" value="DUF2069_membrane"/>
</dbReference>
<dbReference type="EMBL" id="NQYH01000014">
    <property type="protein sequence ID" value="RIY39616.1"/>
    <property type="molecule type" value="Genomic_DNA"/>
</dbReference>
<proteinExistence type="predicted"/>
<dbReference type="RefSeq" id="WP_119516778.1">
    <property type="nucleotide sequence ID" value="NZ_NQYH01000014.1"/>
</dbReference>
<dbReference type="AlphaFoldDB" id="A0A3A1YQ44"/>
<reference evidence="2 3" key="1">
    <citation type="submission" date="2017-08" db="EMBL/GenBank/DDBJ databases">
        <title>Pusillimonas indicus sp. nov., a member of the family Alcaligenaceae isolated from surface seawater.</title>
        <authorList>
            <person name="Li J."/>
        </authorList>
    </citation>
    <scope>NUCLEOTIDE SEQUENCE [LARGE SCALE GENOMIC DNA]</scope>
    <source>
        <strain evidence="2 3">L52-1-41</strain>
    </source>
</reference>